<comment type="caution">
    <text evidence="2">The sequence shown here is derived from an EMBL/GenBank/DDBJ whole genome shotgun (WGS) entry which is preliminary data.</text>
</comment>
<sequence length="196" mass="22130">MTLEFGRPETVTIPTVLTERLVLRGWRLDDVQPYLRMALHPEMSRYTTSPSRESGVWNMTAFQIGHWALNHFGMWIIEERQSGEFLGRVGLYEEPDWPGCEVAWTVRHDRWGEGIATEGAQAAVEFAFTALGRDRLISIIHPENRASIRVAEKLGLRLAEGPVDRSGEPRNIYALTRAAWVTATASPRQLAMGEGQ</sequence>
<name>A0ABT0JVJ5_9ACTN</name>
<evidence type="ECO:0000259" key="1">
    <source>
        <dbReference type="PROSITE" id="PS51186"/>
    </source>
</evidence>
<dbReference type="Pfam" id="PF13302">
    <property type="entry name" value="Acetyltransf_3"/>
    <property type="match status" value="1"/>
</dbReference>
<organism evidence="2 3">
    <name type="scientific">Frankia umida</name>
    <dbReference type="NCBI Taxonomy" id="573489"/>
    <lineage>
        <taxon>Bacteria</taxon>
        <taxon>Bacillati</taxon>
        <taxon>Actinomycetota</taxon>
        <taxon>Actinomycetes</taxon>
        <taxon>Frankiales</taxon>
        <taxon>Frankiaceae</taxon>
        <taxon>Frankia</taxon>
    </lineage>
</organism>
<dbReference type="EMBL" id="JALKFT010000005">
    <property type="protein sequence ID" value="MCK9875549.1"/>
    <property type="molecule type" value="Genomic_DNA"/>
</dbReference>
<dbReference type="Gene3D" id="3.40.630.30">
    <property type="match status" value="1"/>
</dbReference>
<dbReference type="PROSITE" id="PS51186">
    <property type="entry name" value="GNAT"/>
    <property type="match status" value="1"/>
</dbReference>
<evidence type="ECO:0000313" key="3">
    <source>
        <dbReference type="Proteomes" id="UP001201873"/>
    </source>
</evidence>
<proteinExistence type="predicted"/>
<gene>
    <name evidence="2" type="ORF">MXD59_07145</name>
</gene>
<evidence type="ECO:0000313" key="2">
    <source>
        <dbReference type="EMBL" id="MCK9875549.1"/>
    </source>
</evidence>
<accession>A0ABT0JVJ5</accession>
<dbReference type="InterPro" id="IPR016181">
    <property type="entry name" value="Acyl_CoA_acyltransferase"/>
</dbReference>
<keyword evidence="3" id="KW-1185">Reference proteome</keyword>
<dbReference type="InterPro" id="IPR051531">
    <property type="entry name" value="N-acetyltransferase"/>
</dbReference>
<dbReference type="SUPFAM" id="SSF55729">
    <property type="entry name" value="Acyl-CoA N-acyltransferases (Nat)"/>
    <property type="match status" value="1"/>
</dbReference>
<reference evidence="2 3" key="1">
    <citation type="submission" date="2022-04" db="EMBL/GenBank/DDBJ databases">
        <title>Genome diversity in the genus Frankia.</title>
        <authorList>
            <person name="Carlos-Shanley C."/>
            <person name="Hahn D."/>
        </authorList>
    </citation>
    <scope>NUCLEOTIDE SEQUENCE [LARGE SCALE GENOMIC DNA]</scope>
    <source>
        <strain evidence="2 3">Ag45/Mut15</strain>
    </source>
</reference>
<feature type="domain" description="N-acetyltransferase" evidence="1">
    <location>
        <begin position="21"/>
        <end position="179"/>
    </location>
</feature>
<dbReference type="PANTHER" id="PTHR43792:SF1">
    <property type="entry name" value="N-ACETYLTRANSFERASE DOMAIN-CONTAINING PROTEIN"/>
    <property type="match status" value="1"/>
</dbReference>
<dbReference type="InterPro" id="IPR000182">
    <property type="entry name" value="GNAT_dom"/>
</dbReference>
<protein>
    <submittedName>
        <fullName evidence="2">GNAT family N-acetyltransferase</fullName>
    </submittedName>
</protein>
<dbReference type="Proteomes" id="UP001201873">
    <property type="component" value="Unassembled WGS sequence"/>
</dbReference>
<dbReference type="PANTHER" id="PTHR43792">
    <property type="entry name" value="GNAT FAMILY, PUTATIVE (AFU_ORTHOLOGUE AFUA_3G00765)-RELATED-RELATED"/>
    <property type="match status" value="1"/>
</dbReference>
<dbReference type="RefSeq" id="WP_248823979.1">
    <property type="nucleotide sequence ID" value="NZ_JALKFT010000005.1"/>
</dbReference>